<dbReference type="Gene3D" id="1.10.10.10">
    <property type="entry name" value="Winged helix-like DNA-binding domain superfamily/Winged helix DNA-binding domain"/>
    <property type="match status" value="1"/>
</dbReference>
<evidence type="ECO:0000313" key="6">
    <source>
        <dbReference type="EMBL" id="MBP0445072.1"/>
    </source>
</evidence>
<proteinExistence type="inferred from homology"/>
<evidence type="ECO:0000256" key="1">
    <source>
        <dbReference type="ARBA" id="ARBA00009437"/>
    </source>
</evidence>
<dbReference type="PANTHER" id="PTHR30346:SF28">
    <property type="entry name" value="HTH-TYPE TRANSCRIPTIONAL REGULATOR CYNR"/>
    <property type="match status" value="1"/>
</dbReference>
<evidence type="ECO:0000313" key="7">
    <source>
        <dbReference type="Proteomes" id="UP000681594"/>
    </source>
</evidence>
<keyword evidence="2" id="KW-0805">Transcription regulation</keyword>
<feature type="domain" description="HTH lysR-type" evidence="5">
    <location>
        <begin position="1"/>
        <end position="58"/>
    </location>
</feature>
<dbReference type="PANTHER" id="PTHR30346">
    <property type="entry name" value="TRANSCRIPTIONAL DUAL REGULATOR HCAR-RELATED"/>
    <property type="match status" value="1"/>
</dbReference>
<dbReference type="InterPro" id="IPR000847">
    <property type="entry name" value="LysR_HTH_N"/>
</dbReference>
<organism evidence="6 7">
    <name type="scientific">Pararoseomonas baculiformis</name>
    <dbReference type="NCBI Taxonomy" id="2820812"/>
    <lineage>
        <taxon>Bacteria</taxon>
        <taxon>Pseudomonadati</taxon>
        <taxon>Pseudomonadota</taxon>
        <taxon>Alphaproteobacteria</taxon>
        <taxon>Acetobacterales</taxon>
        <taxon>Acetobacteraceae</taxon>
        <taxon>Pararoseomonas</taxon>
    </lineage>
</organism>
<dbReference type="CDD" id="cd05466">
    <property type="entry name" value="PBP2_LTTR_substrate"/>
    <property type="match status" value="1"/>
</dbReference>
<dbReference type="InterPro" id="IPR005119">
    <property type="entry name" value="LysR_subst-bd"/>
</dbReference>
<dbReference type="InterPro" id="IPR036390">
    <property type="entry name" value="WH_DNA-bd_sf"/>
</dbReference>
<evidence type="ECO:0000259" key="5">
    <source>
        <dbReference type="PROSITE" id="PS50931"/>
    </source>
</evidence>
<reference evidence="6 7" key="1">
    <citation type="submission" date="2021-03" db="EMBL/GenBank/DDBJ databases">
        <authorList>
            <person name="So Y."/>
        </authorList>
    </citation>
    <scope>NUCLEOTIDE SEQUENCE [LARGE SCALE GENOMIC DNA]</scope>
    <source>
        <strain evidence="6 7">SSH11</strain>
    </source>
</reference>
<dbReference type="PROSITE" id="PS50931">
    <property type="entry name" value="HTH_LYSR"/>
    <property type="match status" value="1"/>
</dbReference>
<dbReference type="Proteomes" id="UP000681594">
    <property type="component" value="Unassembled WGS sequence"/>
</dbReference>
<dbReference type="Pfam" id="PF00126">
    <property type="entry name" value="HTH_1"/>
    <property type="match status" value="1"/>
</dbReference>
<keyword evidence="4" id="KW-0804">Transcription</keyword>
<gene>
    <name evidence="6" type="ORF">J8J14_09790</name>
</gene>
<dbReference type="RefSeq" id="WP_209379311.1">
    <property type="nucleotide sequence ID" value="NZ_JAGIZB010000007.1"/>
</dbReference>
<keyword evidence="3" id="KW-0238">DNA-binding</keyword>
<evidence type="ECO:0000256" key="4">
    <source>
        <dbReference type="ARBA" id="ARBA00023163"/>
    </source>
</evidence>
<dbReference type="InterPro" id="IPR036388">
    <property type="entry name" value="WH-like_DNA-bd_sf"/>
</dbReference>
<keyword evidence="7" id="KW-1185">Reference proteome</keyword>
<dbReference type="PRINTS" id="PR00039">
    <property type="entry name" value="HTHLYSR"/>
</dbReference>
<dbReference type="SUPFAM" id="SSF46785">
    <property type="entry name" value="Winged helix' DNA-binding domain"/>
    <property type="match status" value="1"/>
</dbReference>
<accession>A0ABS4ADI6</accession>
<sequence>MDLVQIRYFLALARELNFTRAAEAVHVTQPALTRAIQRLEEELGGPLILRERSLTQLTELGRTMLPLLQATADAAEAVKLRAADHRRGVDEAPLRIGITDALHGCGLPKVLREVAGRVPELRLTLRRGAAGVLTEALLAGDLDAALLPGLGPLPERLNRWPLWSEGIVVLVPEGDPLAGMAAIPSAALDGRAVVALDAAHPVGAALARLESEHGVRLLPHHMADGPAEAGLLVAAGIGLGLAPVGVHVPEGVVARPLAEPELAHPVVLSTAAGRPMNRAVSAFVRLVRAVRWEAGQVAA</sequence>
<protein>
    <submittedName>
        <fullName evidence="6">LysR family transcriptional regulator</fullName>
    </submittedName>
</protein>
<dbReference type="SUPFAM" id="SSF53850">
    <property type="entry name" value="Periplasmic binding protein-like II"/>
    <property type="match status" value="1"/>
</dbReference>
<dbReference type="Pfam" id="PF03466">
    <property type="entry name" value="LysR_substrate"/>
    <property type="match status" value="1"/>
</dbReference>
<evidence type="ECO:0000256" key="3">
    <source>
        <dbReference type="ARBA" id="ARBA00023125"/>
    </source>
</evidence>
<comment type="caution">
    <text evidence="6">The sequence shown here is derived from an EMBL/GenBank/DDBJ whole genome shotgun (WGS) entry which is preliminary data.</text>
</comment>
<evidence type="ECO:0000256" key="2">
    <source>
        <dbReference type="ARBA" id="ARBA00023015"/>
    </source>
</evidence>
<comment type="similarity">
    <text evidence="1">Belongs to the LysR transcriptional regulatory family.</text>
</comment>
<dbReference type="Gene3D" id="3.40.190.10">
    <property type="entry name" value="Periplasmic binding protein-like II"/>
    <property type="match status" value="2"/>
</dbReference>
<dbReference type="EMBL" id="JAGIZB010000007">
    <property type="protein sequence ID" value="MBP0445072.1"/>
    <property type="molecule type" value="Genomic_DNA"/>
</dbReference>
<name>A0ABS4ADI6_9PROT</name>